<dbReference type="CDD" id="cd00158">
    <property type="entry name" value="RHOD"/>
    <property type="match status" value="1"/>
</dbReference>
<comment type="caution">
    <text evidence="3">The sequence shown here is derived from an EMBL/GenBank/DDBJ whole genome shotgun (WGS) entry which is preliminary data.</text>
</comment>
<dbReference type="Gene3D" id="3.40.250.10">
    <property type="entry name" value="Rhodanese-like domain"/>
    <property type="match status" value="1"/>
</dbReference>
<keyword evidence="1" id="KW-1133">Transmembrane helix</keyword>
<dbReference type="EMBL" id="LAZR01013126">
    <property type="protein sequence ID" value="KKM23430.1"/>
    <property type="molecule type" value="Genomic_DNA"/>
</dbReference>
<accession>A0A0F9L750</accession>
<dbReference type="InterPro" id="IPR050229">
    <property type="entry name" value="GlpE_sulfurtransferase"/>
</dbReference>
<evidence type="ECO:0000256" key="1">
    <source>
        <dbReference type="SAM" id="Phobius"/>
    </source>
</evidence>
<protein>
    <recommendedName>
        <fullName evidence="2">Rhodanese domain-containing protein</fullName>
    </recommendedName>
</protein>
<reference evidence="3" key="1">
    <citation type="journal article" date="2015" name="Nature">
        <title>Complex archaea that bridge the gap between prokaryotes and eukaryotes.</title>
        <authorList>
            <person name="Spang A."/>
            <person name="Saw J.H."/>
            <person name="Jorgensen S.L."/>
            <person name="Zaremba-Niedzwiedzka K."/>
            <person name="Martijn J."/>
            <person name="Lind A.E."/>
            <person name="van Eijk R."/>
            <person name="Schleper C."/>
            <person name="Guy L."/>
            <person name="Ettema T.J."/>
        </authorList>
    </citation>
    <scope>NUCLEOTIDE SEQUENCE</scope>
</reference>
<dbReference type="InterPro" id="IPR001763">
    <property type="entry name" value="Rhodanese-like_dom"/>
</dbReference>
<dbReference type="InterPro" id="IPR036873">
    <property type="entry name" value="Rhodanese-like_dom_sf"/>
</dbReference>
<organism evidence="3">
    <name type="scientific">marine sediment metagenome</name>
    <dbReference type="NCBI Taxonomy" id="412755"/>
    <lineage>
        <taxon>unclassified sequences</taxon>
        <taxon>metagenomes</taxon>
        <taxon>ecological metagenomes</taxon>
    </lineage>
</organism>
<keyword evidence="1" id="KW-0812">Transmembrane</keyword>
<dbReference type="Pfam" id="PF00581">
    <property type="entry name" value="Rhodanese"/>
    <property type="match status" value="1"/>
</dbReference>
<feature type="domain" description="Rhodanese" evidence="2">
    <location>
        <begin position="58"/>
        <end position="149"/>
    </location>
</feature>
<evidence type="ECO:0000259" key="2">
    <source>
        <dbReference type="PROSITE" id="PS50206"/>
    </source>
</evidence>
<feature type="transmembrane region" description="Helical" evidence="1">
    <location>
        <begin position="154"/>
        <end position="176"/>
    </location>
</feature>
<evidence type="ECO:0000313" key="3">
    <source>
        <dbReference type="EMBL" id="KKM23430.1"/>
    </source>
</evidence>
<dbReference type="SUPFAM" id="SSF52821">
    <property type="entry name" value="Rhodanese/Cell cycle control phosphatase"/>
    <property type="match status" value="1"/>
</dbReference>
<dbReference type="PANTHER" id="PTHR43031:SF1">
    <property type="entry name" value="PYRIDINE NUCLEOTIDE-DISULPHIDE OXIDOREDUCTASE"/>
    <property type="match status" value="1"/>
</dbReference>
<keyword evidence="1" id="KW-0472">Membrane</keyword>
<feature type="transmembrane region" description="Helical" evidence="1">
    <location>
        <begin position="130"/>
        <end position="148"/>
    </location>
</feature>
<proteinExistence type="predicted"/>
<dbReference type="PROSITE" id="PS50206">
    <property type="entry name" value="RHODANESE_3"/>
    <property type="match status" value="1"/>
</dbReference>
<sequence>MKSKTKSKILKNKSLVFIFLLFLLVPFIALVPIVTVKAALYTDISVSTAFEMINNHTQYPNLIILDVREQSEYNVNHLHDVILIPRLEIDARISELEPYNDTEIIVYCLSGGRSAMASENLAVNHNFTKIYNMLGGITAWIAAGYPVWTSPNGIGFSNIIFVLVLFGIISVLILYFKKQKFKILQ</sequence>
<dbReference type="SMART" id="SM00450">
    <property type="entry name" value="RHOD"/>
    <property type="match status" value="1"/>
</dbReference>
<dbReference type="PANTHER" id="PTHR43031">
    <property type="entry name" value="FAD-DEPENDENT OXIDOREDUCTASE"/>
    <property type="match status" value="1"/>
</dbReference>
<name>A0A0F9L750_9ZZZZ</name>
<gene>
    <name evidence="3" type="ORF">LCGC14_1615300</name>
</gene>
<dbReference type="AlphaFoldDB" id="A0A0F9L750"/>